<dbReference type="GO" id="GO:0005886">
    <property type="term" value="C:plasma membrane"/>
    <property type="evidence" value="ECO:0007669"/>
    <property type="project" value="UniProtKB-SubCell"/>
</dbReference>
<feature type="transmembrane region" description="Helical" evidence="6">
    <location>
        <begin position="31"/>
        <end position="52"/>
    </location>
</feature>
<dbReference type="PANTHER" id="PTHR32322">
    <property type="entry name" value="INNER MEMBRANE TRANSPORTER"/>
    <property type="match status" value="1"/>
</dbReference>
<accession>A0A2D3WDZ3</accession>
<dbReference type="InterPro" id="IPR037185">
    <property type="entry name" value="EmrE-like"/>
</dbReference>
<dbReference type="InterPro" id="IPR000620">
    <property type="entry name" value="EamA_dom"/>
</dbReference>
<evidence type="ECO:0000256" key="6">
    <source>
        <dbReference type="SAM" id="Phobius"/>
    </source>
</evidence>
<evidence type="ECO:0000256" key="2">
    <source>
        <dbReference type="ARBA" id="ARBA00022475"/>
    </source>
</evidence>
<feature type="transmembrane region" description="Helical" evidence="6">
    <location>
        <begin position="271"/>
        <end position="290"/>
    </location>
</feature>
<evidence type="ECO:0000256" key="3">
    <source>
        <dbReference type="ARBA" id="ARBA00022692"/>
    </source>
</evidence>
<dbReference type="Pfam" id="PF00892">
    <property type="entry name" value="EamA"/>
    <property type="match status" value="2"/>
</dbReference>
<keyword evidence="3 6" id="KW-0812">Transmembrane</keyword>
<feature type="transmembrane region" description="Helical" evidence="6">
    <location>
        <begin position="90"/>
        <end position="113"/>
    </location>
</feature>
<keyword evidence="2" id="KW-1003">Cell membrane</keyword>
<comment type="subcellular location">
    <subcellularLocation>
        <location evidence="1">Cell membrane</location>
        <topology evidence="1">Multi-pass membrane protein</topology>
    </subcellularLocation>
</comment>
<dbReference type="RefSeq" id="WP_060825378.1">
    <property type="nucleotide sequence ID" value="NZ_AP014724.1"/>
</dbReference>
<dbReference type="STRING" id="366522.GCA_001548055_00606"/>
<keyword evidence="4 6" id="KW-1133">Transmembrane helix</keyword>
<organism evidence="8 9">
    <name type="scientific">Sulfurospirillum cavolei</name>
    <dbReference type="NCBI Taxonomy" id="366522"/>
    <lineage>
        <taxon>Bacteria</taxon>
        <taxon>Pseudomonadati</taxon>
        <taxon>Campylobacterota</taxon>
        <taxon>Epsilonproteobacteria</taxon>
        <taxon>Campylobacterales</taxon>
        <taxon>Sulfurospirillaceae</taxon>
        <taxon>Sulfurospirillum</taxon>
    </lineage>
</organism>
<keyword evidence="5 6" id="KW-0472">Membrane</keyword>
<dbReference type="PANTHER" id="PTHR32322:SF18">
    <property type="entry name" value="S-ADENOSYLMETHIONINE_S-ADENOSYLHOMOCYSTEINE TRANSPORTER"/>
    <property type="match status" value="1"/>
</dbReference>
<feature type="transmembrane region" description="Helical" evidence="6">
    <location>
        <begin position="152"/>
        <end position="170"/>
    </location>
</feature>
<feature type="domain" description="EamA" evidence="7">
    <location>
        <begin position="3"/>
        <end position="136"/>
    </location>
</feature>
<dbReference type="Proteomes" id="UP000231638">
    <property type="component" value="Unassembled WGS sequence"/>
</dbReference>
<evidence type="ECO:0000313" key="8">
    <source>
        <dbReference type="EMBL" id="DAB36496.1"/>
    </source>
</evidence>
<name>A0A2D3WDZ3_9BACT</name>
<evidence type="ECO:0000313" key="9">
    <source>
        <dbReference type="Proteomes" id="UP000231638"/>
    </source>
</evidence>
<feature type="domain" description="EamA" evidence="7">
    <location>
        <begin position="152"/>
        <end position="288"/>
    </location>
</feature>
<feature type="transmembrane region" description="Helical" evidence="6">
    <location>
        <begin position="64"/>
        <end position="84"/>
    </location>
</feature>
<feature type="transmembrane region" description="Helical" evidence="6">
    <location>
        <begin position="215"/>
        <end position="234"/>
    </location>
</feature>
<evidence type="ECO:0000259" key="7">
    <source>
        <dbReference type="Pfam" id="PF00892"/>
    </source>
</evidence>
<reference evidence="8 9" key="1">
    <citation type="journal article" date="2017" name="Front. Microbiol.">
        <title>Comparative Genomic Analysis of the Class Epsilonproteobacteria and Proposed Reclassification to Epsilonbacteraeota (phyl. nov.).</title>
        <authorList>
            <person name="Waite D.W."/>
            <person name="Vanwonterghem I."/>
            <person name="Rinke C."/>
            <person name="Parks D.H."/>
            <person name="Zhang Y."/>
            <person name="Takai K."/>
            <person name="Sievert S.M."/>
            <person name="Simon J."/>
            <person name="Campbell B.J."/>
            <person name="Hanson T.E."/>
            <person name="Woyke T."/>
            <person name="Klotz M.G."/>
            <person name="Hugenholtz P."/>
        </authorList>
    </citation>
    <scope>NUCLEOTIDE SEQUENCE [LARGE SCALE GENOMIC DNA]</scope>
    <source>
        <strain evidence="8">UBA11420</strain>
    </source>
</reference>
<evidence type="ECO:0000256" key="5">
    <source>
        <dbReference type="ARBA" id="ARBA00023136"/>
    </source>
</evidence>
<protein>
    <submittedName>
        <fullName evidence="8">EamA/RhaT family transporter</fullName>
    </submittedName>
</protein>
<sequence>MRIYALLVLCVLLWSGNFVLGRFVSDAIEPLELAFFRWLGVLIVGLPFLCLHVRNIARALKEHFFVLALLAMLGIAGFNTLLYVGLHYTAAINALLINSSIPLLIVFFSFVFLGLPIRAIQVFGIVLSTAGVAFLVLKGDWRVLGSLQFNQGDFWVIASSLCWAAYSVLVKFRPKALSSFEFFMTTVLLGVIMLLPFYLAQGYTLEREYFVLKHYYWAIAYVSLLTSIVSYYLWHLGIARIGADKTGQFTHLMPLFGSALAYLFLGERLEWYHLGGAVFIGCGLYLCLFVRQKSCSKI</sequence>
<gene>
    <name evidence="8" type="ORF">CFH80_04535</name>
</gene>
<feature type="transmembrane region" description="Helical" evidence="6">
    <location>
        <begin position="120"/>
        <end position="137"/>
    </location>
</feature>
<dbReference type="InterPro" id="IPR050638">
    <property type="entry name" value="AA-Vitamin_Transporters"/>
</dbReference>
<dbReference type="SUPFAM" id="SSF103481">
    <property type="entry name" value="Multidrug resistance efflux transporter EmrE"/>
    <property type="match status" value="2"/>
</dbReference>
<feature type="transmembrane region" description="Helical" evidence="6">
    <location>
        <begin position="182"/>
        <end position="203"/>
    </location>
</feature>
<evidence type="ECO:0000256" key="1">
    <source>
        <dbReference type="ARBA" id="ARBA00004651"/>
    </source>
</evidence>
<evidence type="ECO:0000256" key="4">
    <source>
        <dbReference type="ARBA" id="ARBA00022989"/>
    </source>
</evidence>
<dbReference type="EMBL" id="DLUG01000123">
    <property type="protein sequence ID" value="DAB36496.1"/>
    <property type="molecule type" value="Genomic_DNA"/>
</dbReference>
<dbReference type="AlphaFoldDB" id="A0A2D3WDZ3"/>
<feature type="transmembrane region" description="Helical" evidence="6">
    <location>
        <begin position="246"/>
        <end position="265"/>
    </location>
</feature>
<comment type="caution">
    <text evidence="8">The sequence shown here is derived from an EMBL/GenBank/DDBJ whole genome shotgun (WGS) entry which is preliminary data.</text>
</comment>
<proteinExistence type="predicted"/>